<reference evidence="8 9" key="1">
    <citation type="submission" date="2023-09" db="EMBL/GenBank/DDBJ databases">
        <title>Streptomyces sp. nov.: A antagonism against Alternaria gaisen Producing Streptochlin, Isolated from Tamarix root soil.</title>
        <authorList>
            <person name="Chen Y."/>
        </authorList>
    </citation>
    <scope>NUCLEOTIDE SEQUENCE [LARGE SCALE GENOMIC DNA]</scope>
    <source>
        <strain evidence="8 9">TRM76323</strain>
    </source>
</reference>
<feature type="compositionally biased region" description="Low complexity" evidence="6">
    <location>
        <begin position="508"/>
        <end position="523"/>
    </location>
</feature>
<dbReference type="InterPro" id="IPR006058">
    <property type="entry name" value="2Fe2S_fd_BS"/>
</dbReference>
<dbReference type="InterPro" id="IPR001041">
    <property type="entry name" value="2Fe-2S_ferredoxin-type"/>
</dbReference>
<keyword evidence="3" id="KW-0560">Oxidoreductase</keyword>
<dbReference type="RefSeq" id="WP_315876298.1">
    <property type="nucleotide sequence ID" value="NZ_JAWCTQ010000003.1"/>
</dbReference>
<name>A0ABU3QET6_9ACTN</name>
<dbReference type="Pfam" id="PF00111">
    <property type="entry name" value="Fer2"/>
    <property type="match status" value="1"/>
</dbReference>
<dbReference type="InterPro" id="IPR002888">
    <property type="entry name" value="2Fe-2S-bd"/>
</dbReference>
<dbReference type="EMBL" id="JAWCTQ010000003">
    <property type="protein sequence ID" value="MDT9681293.1"/>
    <property type="molecule type" value="Genomic_DNA"/>
</dbReference>
<feature type="compositionally biased region" description="Low complexity" evidence="6">
    <location>
        <begin position="337"/>
        <end position="347"/>
    </location>
</feature>
<dbReference type="PROSITE" id="PS00197">
    <property type="entry name" value="2FE2S_FER_1"/>
    <property type="match status" value="1"/>
</dbReference>
<feature type="compositionally biased region" description="Low complexity" evidence="6">
    <location>
        <begin position="232"/>
        <end position="318"/>
    </location>
</feature>
<feature type="region of interest" description="Disordered" evidence="6">
    <location>
        <begin position="117"/>
        <end position="530"/>
    </location>
</feature>
<feature type="compositionally biased region" description="Basic and acidic residues" evidence="6">
    <location>
        <begin position="474"/>
        <end position="507"/>
    </location>
</feature>
<evidence type="ECO:0000256" key="1">
    <source>
        <dbReference type="ARBA" id="ARBA00022714"/>
    </source>
</evidence>
<dbReference type="PANTHER" id="PTHR44379:SF8">
    <property type="entry name" value="XANTHINE DEHYDROGENASE IRON-SULFUR-BINDING SUBUNIT XDHC-RELATED"/>
    <property type="match status" value="1"/>
</dbReference>
<dbReference type="Gene3D" id="3.10.20.30">
    <property type="match status" value="1"/>
</dbReference>
<dbReference type="InterPro" id="IPR036884">
    <property type="entry name" value="2Fe-2S-bd_dom_sf"/>
</dbReference>
<evidence type="ECO:0000313" key="9">
    <source>
        <dbReference type="Proteomes" id="UP001250181"/>
    </source>
</evidence>
<keyword evidence="4" id="KW-0408">Iron</keyword>
<dbReference type="Pfam" id="PF01799">
    <property type="entry name" value="Fer2_2"/>
    <property type="match status" value="1"/>
</dbReference>
<evidence type="ECO:0000313" key="8">
    <source>
        <dbReference type="EMBL" id="MDT9681293.1"/>
    </source>
</evidence>
<feature type="region of interest" description="Disordered" evidence="6">
    <location>
        <begin position="687"/>
        <end position="721"/>
    </location>
</feature>
<dbReference type="InterPro" id="IPR036010">
    <property type="entry name" value="2Fe-2S_ferredoxin-like_sf"/>
</dbReference>
<dbReference type="InterPro" id="IPR012675">
    <property type="entry name" value="Beta-grasp_dom_sf"/>
</dbReference>
<comment type="caution">
    <text evidence="8">The sequence shown here is derived from an EMBL/GenBank/DDBJ whole genome shotgun (WGS) entry which is preliminary data.</text>
</comment>
<organism evidence="8 9">
    <name type="scientific">Streptomyces tamarix</name>
    <dbReference type="NCBI Taxonomy" id="3078565"/>
    <lineage>
        <taxon>Bacteria</taxon>
        <taxon>Bacillati</taxon>
        <taxon>Actinomycetota</taxon>
        <taxon>Actinomycetes</taxon>
        <taxon>Kitasatosporales</taxon>
        <taxon>Streptomycetaceae</taxon>
        <taxon>Streptomyces</taxon>
    </lineage>
</organism>
<feature type="region of interest" description="Disordered" evidence="6">
    <location>
        <begin position="1"/>
        <end position="90"/>
    </location>
</feature>
<keyword evidence="1" id="KW-0001">2Fe-2S</keyword>
<keyword evidence="2" id="KW-0479">Metal-binding</keyword>
<keyword evidence="9" id="KW-1185">Reference proteome</keyword>
<evidence type="ECO:0000256" key="6">
    <source>
        <dbReference type="SAM" id="MobiDB-lite"/>
    </source>
</evidence>
<feature type="compositionally biased region" description="Low complexity" evidence="6">
    <location>
        <begin position="359"/>
        <end position="402"/>
    </location>
</feature>
<feature type="compositionally biased region" description="Basic and acidic residues" evidence="6">
    <location>
        <begin position="327"/>
        <end position="336"/>
    </location>
</feature>
<evidence type="ECO:0000256" key="2">
    <source>
        <dbReference type="ARBA" id="ARBA00022723"/>
    </source>
</evidence>
<proteinExistence type="predicted"/>
<feature type="compositionally biased region" description="Pro residues" evidence="6">
    <location>
        <begin position="70"/>
        <end position="82"/>
    </location>
</feature>
<feature type="domain" description="2Fe-2S ferredoxin-type" evidence="7">
    <location>
        <begin position="534"/>
        <end position="611"/>
    </location>
</feature>
<evidence type="ECO:0000256" key="4">
    <source>
        <dbReference type="ARBA" id="ARBA00023004"/>
    </source>
</evidence>
<evidence type="ECO:0000256" key="3">
    <source>
        <dbReference type="ARBA" id="ARBA00023002"/>
    </source>
</evidence>
<dbReference type="SUPFAM" id="SSF47741">
    <property type="entry name" value="CO dehydrogenase ISP C-domain like"/>
    <property type="match status" value="1"/>
</dbReference>
<keyword evidence="5" id="KW-0411">Iron-sulfur</keyword>
<protein>
    <submittedName>
        <fullName evidence="8">2Fe-2S iron-sulfur cluster-binding protein</fullName>
    </submittedName>
</protein>
<accession>A0ABU3QET6</accession>
<dbReference type="PANTHER" id="PTHR44379">
    <property type="entry name" value="OXIDOREDUCTASE WITH IRON-SULFUR SUBUNIT"/>
    <property type="match status" value="1"/>
</dbReference>
<dbReference type="SUPFAM" id="SSF54292">
    <property type="entry name" value="2Fe-2S ferredoxin-like"/>
    <property type="match status" value="1"/>
</dbReference>
<feature type="compositionally biased region" description="Low complexity" evidence="6">
    <location>
        <begin position="432"/>
        <end position="455"/>
    </location>
</feature>
<gene>
    <name evidence="8" type="ORF">RND61_04280</name>
</gene>
<dbReference type="InterPro" id="IPR051452">
    <property type="entry name" value="Diverse_Oxidoreductases"/>
</dbReference>
<evidence type="ECO:0000256" key="5">
    <source>
        <dbReference type="ARBA" id="ARBA00023014"/>
    </source>
</evidence>
<evidence type="ECO:0000259" key="7">
    <source>
        <dbReference type="PROSITE" id="PS51085"/>
    </source>
</evidence>
<dbReference type="Proteomes" id="UP001250181">
    <property type="component" value="Unassembled WGS sequence"/>
</dbReference>
<dbReference type="PROSITE" id="PS51085">
    <property type="entry name" value="2FE2S_FER_2"/>
    <property type="match status" value="1"/>
</dbReference>
<dbReference type="Gene3D" id="1.10.150.120">
    <property type="entry name" value="[2Fe-2S]-binding domain"/>
    <property type="match status" value="1"/>
</dbReference>
<sequence length="721" mass="71949">MTTDENGNEERARSGGWQPTPQGEYDGDATAFVHLPPDMGLDGIPLEAPGHGYVPPHIADPHATAQWNFPPAPDAEHPPAPGPADLTGQWTIPVAQGDLPEESGEYQVGARQFGTAPGYAPEYGGGPEQGYAPERTPTHGSPVHGSPVHEMPAHGTPAHGTPVHGSPVHEMPAHGTPVHESPVQGTPAHGTPVHGTPVHEVPAHGTPAHGTPVHETPAHGTPVHGTPVHETPAPGVPAHGPGHAPASGHAPAPVHEAAVSAPAHAPTPGTTAPAPGHTAGVPAWADGSAPATLPGGAPAPWAVAPQPQPQAGPEAQAPYEPSAVPEARNDGRRADVPAEAAPAPAGEAGDDTEDGLANGTAADDVPADTTGTPATGTPATSATGTSATASASAPDASPAPDGHTPPAVPVVPADTAGTEPGRTAADQAVPGQTAAEQAADHQATAPTAAGQATHQAADHPTPHQAVGHTAAHQAADDTDPHRAAADQAADHTATHQATDHQAADHAATHQAADDTAAAAPPAAEGTGSDEHPHISYVLRVNGADRPVTDAWIGESLLYVLRERLGLAGAKDGCSQGECGACNVQVDGRLVASCLVPAATAAGSEVRTVEGLAVNGEPSDVQRALTRCGAVQCGFCIPGMAMTVHDLLEGNHAPSDVEARQALSGNLCRCTGYQGALRAVREVVAERTAGKRGAAGGGAADGQNSEVRIPHQVPHPHDGGTA</sequence>